<dbReference type="RefSeq" id="WP_150964944.1">
    <property type="nucleotide sequence ID" value="NZ_VZZJ01000015.1"/>
</dbReference>
<evidence type="ECO:0000313" key="1">
    <source>
        <dbReference type="EMBL" id="KAB1072199.1"/>
    </source>
</evidence>
<dbReference type="EMBL" id="VZZJ01000015">
    <property type="protein sequence ID" value="KAB1072199.1"/>
    <property type="molecule type" value="Genomic_DNA"/>
</dbReference>
<sequence length="116" mass="12908">MTTRRQISWTAATRDMRNDRTVVAPPATMAERIARQQVREEHVRLYRVAQTALTIAWSRPLATAASYDRAAIMNLANAIVRERMAAVLGQSYRALIGKALKQAWAAAHAARRAAAH</sequence>
<comment type="caution">
    <text evidence="1">The sequence shown here is derived from an EMBL/GenBank/DDBJ whole genome shotgun (WGS) entry which is preliminary data.</text>
</comment>
<protein>
    <submittedName>
        <fullName evidence="1">Uncharacterized protein</fullName>
    </submittedName>
</protein>
<name>A0A6N6MRS5_9HYPH</name>
<proteinExistence type="predicted"/>
<organism evidence="1 2">
    <name type="scientific">Methylobacterium planeticum</name>
    <dbReference type="NCBI Taxonomy" id="2615211"/>
    <lineage>
        <taxon>Bacteria</taxon>
        <taxon>Pseudomonadati</taxon>
        <taxon>Pseudomonadota</taxon>
        <taxon>Alphaproteobacteria</taxon>
        <taxon>Hyphomicrobiales</taxon>
        <taxon>Methylobacteriaceae</taxon>
        <taxon>Methylobacterium</taxon>
    </lineage>
</organism>
<evidence type="ECO:0000313" key="2">
    <source>
        <dbReference type="Proteomes" id="UP000441523"/>
    </source>
</evidence>
<reference evidence="1 2" key="1">
    <citation type="submission" date="2019-09" db="EMBL/GenBank/DDBJ databases">
        <title>YIM 132548 draft genome.</title>
        <authorList>
            <person name="Jiang L."/>
        </authorList>
    </citation>
    <scope>NUCLEOTIDE SEQUENCE [LARGE SCALE GENOMIC DNA]</scope>
    <source>
        <strain evidence="1 2">YIM 132548</strain>
    </source>
</reference>
<accession>A0A6N6MRS5</accession>
<gene>
    <name evidence="1" type="ORF">F6X51_17420</name>
</gene>
<dbReference type="AlphaFoldDB" id="A0A6N6MRS5"/>
<dbReference type="Proteomes" id="UP000441523">
    <property type="component" value="Unassembled WGS sequence"/>
</dbReference>
<keyword evidence="2" id="KW-1185">Reference proteome</keyword>